<feature type="region of interest" description="Disordered" evidence="1">
    <location>
        <begin position="143"/>
        <end position="181"/>
    </location>
</feature>
<reference key="2">
    <citation type="submission" date="2011-10" db="EMBL/GenBank/DDBJ databases">
        <title>The genome and transcriptome sequence of Clonorchis sinensis provide insights into the carcinogenic liver fluke.</title>
        <authorList>
            <person name="Wang X."/>
            <person name="Huang Y."/>
            <person name="Chen W."/>
            <person name="Liu H."/>
            <person name="Guo L."/>
            <person name="Chen Y."/>
            <person name="Luo F."/>
            <person name="Zhou W."/>
            <person name="Sun J."/>
            <person name="Mao Q."/>
            <person name="Liang P."/>
            <person name="Zhou C."/>
            <person name="Tian Y."/>
            <person name="Men J."/>
            <person name="Lv X."/>
            <person name="Huang L."/>
            <person name="Zhou J."/>
            <person name="Hu Y."/>
            <person name="Li R."/>
            <person name="Zhang F."/>
            <person name="Lei H."/>
            <person name="Li X."/>
            <person name="Hu X."/>
            <person name="Liang C."/>
            <person name="Xu J."/>
            <person name="Wu Z."/>
            <person name="Yu X."/>
        </authorList>
    </citation>
    <scope>NUCLEOTIDE SEQUENCE</scope>
    <source>
        <strain>Henan</strain>
    </source>
</reference>
<accession>G7YQH3</accession>
<dbReference type="EMBL" id="DF143977">
    <property type="protein sequence ID" value="GAA55203.1"/>
    <property type="molecule type" value="Genomic_DNA"/>
</dbReference>
<proteinExistence type="predicted"/>
<reference evidence="2" key="1">
    <citation type="journal article" date="2011" name="Genome Biol.">
        <title>The draft genome of the carcinogenic human liver fluke Clonorchis sinensis.</title>
        <authorList>
            <person name="Wang X."/>
            <person name="Chen W."/>
            <person name="Huang Y."/>
            <person name="Sun J."/>
            <person name="Men J."/>
            <person name="Liu H."/>
            <person name="Luo F."/>
            <person name="Guo L."/>
            <person name="Lv X."/>
            <person name="Deng C."/>
            <person name="Zhou C."/>
            <person name="Fan Y."/>
            <person name="Li X."/>
            <person name="Huang L."/>
            <person name="Hu Y."/>
            <person name="Liang C."/>
            <person name="Hu X."/>
            <person name="Xu J."/>
            <person name="Yu X."/>
        </authorList>
    </citation>
    <scope>NUCLEOTIDE SEQUENCE [LARGE SCALE GENOMIC DNA]</scope>
    <source>
        <strain evidence="2">Henan</strain>
    </source>
</reference>
<protein>
    <submittedName>
        <fullName evidence="2">Uncharacterized protein</fullName>
    </submittedName>
</protein>
<dbReference type="Proteomes" id="UP000008909">
    <property type="component" value="Unassembled WGS sequence"/>
</dbReference>
<evidence type="ECO:0000313" key="2">
    <source>
        <dbReference type="EMBL" id="GAA55203.1"/>
    </source>
</evidence>
<name>G7YQH3_CLOSI</name>
<evidence type="ECO:0000313" key="3">
    <source>
        <dbReference type="Proteomes" id="UP000008909"/>
    </source>
</evidence>
<keyword evidence="3" id="KW-1185">Reference proteome</keyword>
<organism evidence="2 3">
    <name type="scientific">Clonorchis sinensis</name>
    <name type="common">Chinese liver fluke</name>
    <dbReference type="NCBI Taxonomy" id="79923"/>
    <lineage>
        <taxon>Eukaryota</taxon>
        <taxon>Metazoa</taxon>
        <taxon>Spiralia</taxon>
        <taxon>Lophotrochozoa</taxon>
        <taxon>Platyhelminthes</taxon>
        <taxon>Trematoda</taxon>
        <taxon>Digenea</taxon>
        <taxon>Opisthorchiida</taxon>
        <taxon>Opisthorchiata</taxon>
        <taxon>Opisthorchiidae</taxon>
        <taxon>Clonorchis</taxon>
    </lineage>
</organism>
<sequence length="181" mass="20096">MRRPGAAHSVAWKHQKRKIQLGFSGPTRVTKFTFKGLPVTKFDAKMDQLSESLRKRNCSQGFLCAVWRYSTVSQQRSNISSEEYTLSRFGHKDQQFTVESNTFKNLFEQTLVQTLTYGLEQCSNSAGRRISTQIPPYRLLSGAATAEKPSQRKIGQKFGTLAGPASSPALSGRKSGPSSQS</sequence>
<dbReference type="AlphaFoldDB" id="G7YQH3"/>
<evidence type="ECO:0000256" key="1">
    <source>
        <dbReference type="SAM" id="MobiDB-lite"/>
    </source>
</evidence>
<gene>
    <name evidence="2" type="ORF">CLF_107174</name>
</gene>